<keyword evidence="2" id="KW-0997">Cell inner membrane</keyword>
<dbReference type="Gene3D" id="3.60.21.10">
    <property type="match status" value="1"/>
</dbReference>
<proteinExistence type="predicted"/>
<dbReference type="CDD" id="cd07398">
    <property type="entry name" value="MPP_YbbF-LpxH"/>
    <property type="match status" value="1"/>
</dbReference>
<evidence type="ECO:0000256" key="3">
    <source>
        <dbReference type="ARBA" id="ARBA00022723"/>
    </source>
</evidence>
<dbReference type="InterPro" id="IPR043461">
    <property type="entry name" value="LpxH-like"/>
</dbReference>
<keyword evidence="1" id="KW-1003">Cell membrane</keyword>
<dbReference type="PANTHER" id="PTHR34990">
    <property type="entry name" value="UDP-2,3-DIACYLGLUCOSAMINE HYDROLASE-RELATED"/>
    <property type="match status" value="1"/>
</dbReference>
<reference evidence="9" key="1">
    <citation type="journal article" date="2019" name="Int. J. Syst. Evol. Microbiol.">
        <title>The Global Catalogue of Microorganisms (GCM) 10K type strain sequencing project: providing services to taxonomists for standard genome sequencing and annotation.</title>
        <authorList>
            <consortium name="The Broad Institute Genomics Platform"/>
            <consortium name="The Broad Institute Genome Sequencing Center for Infectious Disease"/>
            <person name="Wu L."/>
            <person name="Ma J."/>
        </authorList>
    </citation>
    <scope>NUCLEOTIDE SEQUENCE [LARGE SCALE GENOMIC DNA]</scope>
    <source>
        <strain evidence="9">KCTC 52344</strain>
    </source>
</reference>
<name>A0ABW5JF01_9BACT</name>
<keyword evidence="3" id="KW-0479">Metal-binding</keyword>
<evidence type="ECO:0000256" key="6">
    <source>
        <dbReference type="ARBA" id="ARBA00023211"/>
    </source>
</evidence>
<evidence type="ECO:0000256" key="2">
    <source>
        <dbReference type="ARBA" id="ARBA00022519"/>
    </source>
</evidence>
<dbReference type="RefSeq" id="WP_340239291.1">
    <property type="nucleotide sequence ID" value="NZ_JBBEWC010000012.1"/>
</dbReference>
<evidence type="ECO:0000256" key="4">
    <source>
        <dbReference type="ARBA" id="ARBA00022801"/>
    </source>
</evidence>
<feature type="domain" description="Calcineurin-like phosphoesterase" evidence="7">
    <location>
        <begin position="10"/>
        <end position="215"/>
    </location>
</feature>
<dbReference type="Proteomes" id="UP001597510">
    <property type="component" value="Unassembled WGS sequence"/>
</dbReference>
<dbReference type="InterPro" id="IPR004843">
    <property type="entry name" value="Calcineurin-like_PHP"/>
</dbReference>
<evidence type="ECO:0000313" key="8">
    <source>
        <dbReference type="EMBL" id="MFD2523160.1"/>
    </source>
</evidence>
<keyword evidence="9" id="KW-1185">Reference proteome</keyword>
<gene>
    <name evidence="8" type="ORF">ACFSR2_19840</name>
</gene>
<dbReference type="InterPro" id="IPR029052">
    <property type="entry name" value="Metallo-depent_PP-like"/>
</dbReference>
<dbReference type="Pfam" id="PF00149">
    <property type="entry name" value="Metallophos"/>
    <property type="match status" value="1"/>
</dbReference>
<sequence>MNRQLAPGKKIYFASDFHLGAPTHQDSLNRERRIIAWLESIRHDAEIIFLVGDLFDFWFEYKQVVPKGFVRFLGKLGELSDAGMEIVVFLGNRDMWMSDYFEKELNVKTIRRPRSYEFNGKKFYIGHGDGLGKGDYGYKFLQVIFEGKLPRFLFNRIMHPNLGMMLGNLWSKHSWRKKREPEKYLGDDREFLVGYSKQVEAKEHHDYYIFGHRHTKVDIKLSPTARYINLGDWIFYDSYAVFDGNDVVLKSMKPDAE</sequence>
<accession>A0ABW5JF01</accession>
<keyword evidence="4 8" id="KW-0378">Hydrolase</keyword>
<dbReference type="SUPFAM" id="SSF56300">
    <property type="entry name" value="Metallo-dependent phosphatases"/>
    <property type="match status" value="1"/>
</dbReference>
<evidence type="ECO:0000256" key="5">
    <source>
        <dbReference type="ARBA" id="ARBA00023136"/>
    </source>
</evidence>
<protein>
    <submittedName>
        <fullName evidence="8">UDP-2,3-diacylglucosamine diphosphatase</fullName>
        <ecNumber evidence="8">3.6.1.54</ecNumber>
    </submittedName>
</protein>
<evidence type="ECO:0000313" key="9">
    <source>
        <dbReference type="Proteomes" id="UP001597510"/>
    </source>
</evidence>
<dbReference type="PANTHER" id="PTHR34990:SF1">
    <property type="entry name" value="UDP-2,3-DIACYLGLUCOSAMINE HYDROLASE"/>
    <property type="match status" value="1"/>
</dbReference>
<comment type="caution">
    <text evidence="8">The sequence shown here is derived from an EMBL/GenBank/DDBJ whole genome shotgun (WGS) entry which is preliminary data.</text>
</comment>
<dbReference type="EC" id="3.6.1.54" evidence="8"/>
<dbReference type="GO" id="GO:0016787">
    <property type="term" value="F:hydrolase activity"/>
    <property type="evidence" value="ECO:0007669"/>
    <property type="project" value="UniProtKB-KW"/>
</dbReference>
<keyword evidence="5" id="KW-0472">Membrane</keyword>
<organism evidence="8 9">
    <name type="scientific">Emticicia soli</name>
    <dbReference type="NCBI Taxonomy" id="2027878"/>
    <lineage>
        <taxon>Bacteria</taxon>
        <taxon>Pseudomonadati</taxon>
        <taxon>Bacteroidota</taxon>
        <taxon>Cytophagia</taxon>
        <taxon>Cytophagales</taxon>
        <taxon>Leadbetterellaceae</taxon>
        <taxon>Emticicia</taxon>
    </lineage>
</organism>
<evidence type="ECO:0000259" key="7">
    <source>
        <dbReference type="Pfam" id="PF00149"/>
    </source>
</evidence>
<keyword evidence="6" id="KW-0464">Manganese</keyword>
<evidence type="ECO:0000256" key="1">
    <source>
        <dbReference type="ARBA" id="ARBA00022475"/>
    </source>
</evidence>
<dbReference type="EMBL" id="JBHULC010000027">
    <property type="protein sequence ID" value="MFD2523160.1"/>
    <property type="molecule type" value="Genomic_DNA"/>
</dbReference>